<dbReference type="RefSeq" id="WP_169231233.1">
    <property type="nucleotide sequence ID" value="NZ_JABBGF010000002.1"/>
</dbReference>
<evidence type="ECO:0008006" key="3">
    <source>
        <dbReference type="Google" id="ProtNLM"/>
    </source>
</evidence>
<evidence type="ECO:0000313" key="1">
    <source>
        <dbReference type="EMBL" id="NML57839.1"/>
    </source>
</evidence>
<proteinExistence type="predicted"/>
<dbReference type="AlphaFoldDB" id="A0A7Y0A6Z8"/>
<dbReference type="Proteomes" id="UP000552615">
    <property type="component" value="Unassembled WGS sequence"/>
</dbReference>
<organism evidence="1 2">
    <name type="scientific">Chryseobacterium cheonjiense</name>
    <dbReference type="NCBI Taxonomy" id="2728845"/>
    <lineage>
        <taxon>Bacteria</taxon>
        <taxon>Pseudomonadati</taxon>
        <taxon>Bacteroidota</taxon>
        <taxon>Flavobacteriia</taxon>
        <taxon>Flavobacteriales</taxon>
        <taxon>Weeksellaceae</taxon>
        <taxon>Chryseobacterium group</taxon>
        <taxon>Chryseobacterium</taxon>
    </lineage>
</organism>
<accession>A0A7Y0A6Z8</accession>
<keyword evidence="2" id="KW-1185">Reference proteome</keyword>
<dbReference type="EMBL" id="JABBGF010000002">
    <property type="protein sequence ID" value="NML57839.1"/>
    <property type="molecule type" value="Genomic_DNA"/>
</dbReference>
<name>A0A7Y0A6Z8_9FLAO</name>
<reference evidence="1 2" key="1">
    <citation type="submission" date="2020-04" db="EMBL/GenBank/DDBJ databases">
        <title>Chryseobacterium sp. RJ-7-14 sp. nov., isolated from Jeju soil.</title>
        <authorList>
            <person name="Dahal R.H."/>
            <person name="Chaudhary D.K."/>
        </authorList>
    </citation>
    <scope>NUCLEOTIDE SEQUENCE [LARGE SCALE GENOMIC DNA]</scope>
    <source>
        <strain evidence="1 2">RJ-7-14</strain>
    </source>
</reference>
<protein>
    <recommendedName>
        <fullName evidence="3">Inhibitor I9 domain-containing protein</fullName>
    </recommendedName>
</protein>
<evidence type="ECO:0000313" key="2">
    <source>
        <dbReference type="Proteomes" id="UP000552615"/>
    </source>
</evidence>
<gene>
    <name evidence="1" type="ORF">HHL20_10835</name>
</gene>
<comment type="caution">
    <text evidence="1">The sequence shown here is derived from an EMBL/GenBank/DDBJ whole genome shotgun (WGS) entry which is preliminary data.</text>
</comment>
<sequence>MKTYIAVLKKDIDIENLEKELKKKNIKPAAHYTSIGVVKLESEKPVYQKDFEEYFISVEEDKNIKIE</sequence>